<gene>
    <name evidence="1" type="ORF">SAMN05216431_11623</name>
</gene>
<evidence type="ECO:0000313" key="2">
    <source>
        <dbReference type="Proteomes" id="UP000182089"/>
    </source>
</evidence>
<reference evidence="1 2" key="1">
    <citation type="submission" date="2016-10" db="EMBL/GenBank/DDBJ databases">
        <authorList>
            <person name="Varghese N."/>
            <person name="Submissions S."/>
        </authorList>
    </citation>
    <scope>NUCLEOTIDE SEQUENCE [LARGE SCALE GENOMIC DNA]</scope>
    <source>
        <strain evidence="1 2">WC1T17</strain>
    </source>
</reference>
<dbReference type="Proteomes" id="UP000182089">
    <property type="component" value="Unassembled WGS sequence"/>
</dbReference>
<proteinExistence type="predicted"/>
<dbReference type="EMBL" id="FOCC01000016">
    <property type="protein sequence ID" value="SEM96137.1"/>
    <property type="molecule type" value="Genomic_DNA"/>
</dbReference>
<organism evidence="1 2">
    <name type="scientific">Ligilactobacillus ruminis</name>
    <dbReference type="NCBI Taxonomy" id="1623"/>
    <lineage>
        <taxon>Bacteria</taxon>
        <taxon>Bacillati</taxon>
        <taxon>Bacillota</taxon>
        <taxon>Bacilli</taxon>
        <taxon>Lactobacillales</taxon>
        <taxon>Lactobacillaceae</taxon>
        <taxon>Ligilactobacillus</taxon>
    </lineage>
</organism>
<name>A0ABY1AE61_9LACO</name>
<sequence>MSKKFLLGLGAVAGACFLISKKLTDEQKDKIAMKVDEMVLNGRDTALKYDQYARQFIEDNDLGALKDKVVQKAQSFSSDQNVSEALDSLKKATRDLKEHLEAAGQDLKAYHEFDEDTLDDEDEIIINHNDASAFSEVKKEAEFEKDHPTETFYPQN</sequence>
<protein>
    <recommendedName>
        <fullName evidence="3">YtxH domain-containing protein</fullName>
    </recommendedName>
</protein>
<comment type="caution">
    <text evidence="1">The sequence shown here is derived from an EMBL/GenBank/DDBJ whole genome shotgun (WGS) entry which is preliminary data.</text>
</comment>
<accession>A0ABY1AE61</accession>
<evidence type="ECO:0000313" key="1">
    <source>
        <dbReference type="EMBL" id="SEM96137.1"/>
    </source>
</evidence>
<dbReference type="PROSITE" id="PS51257">
    <property type="entry name" value="PROKAR_LIPOPROTEIN"/>
    <property type="match status" value="1"/>
</dbReference>
<evidence type="ECO:0008006" key="3">
    <source>
        <dbReference type="Google" id="ProtNLM"/>
    </source>
</evidence>